<sequence length="474" mass="53174">MESQPANDIMTPPRTGSPFTKVSSVDIPKRGGSSVIAIPAGLGVVEARLEADESYQTLKAKESVLDLQVHMLVQQQQALVAQQQKLRVLKSQQERDAKARKKMANLRAKQCQELEARRQDETDKFRALETMAIIKNVDNHPQPIPKPHKKRIQPPGAPTPSLHQHTDVPIPKMKTYPRLPGLQGSSHEDFDADTKPKTIADKTSSLSSERKAVACYAQDLTPLVTGNKPRRLKVTGPRNHQPHNEHEFSQLVYETSHKLPTWLYDGEVFSTANFSVGDVRVANLKGEGVSWTLPSLNKNRIKYATYPYHFWGLALILAIGASIFVYALSSTSNFRIKKGFWWQYVIIVLLFLFAGISFFVPRIEVFRMNHTFVTVCRPKTTRALELERKLTEVVSIGVEESGEKMGEVDTRLYSIRFDFTDGTVETLLEQCSKRVAIRRCRSLNFLLAAYTPGSPLKPNKANANSVDLSPAVVT</sequence>
<feature type="region of interest" description="Disordered" evidence="2">
    <location>
        <begin position="1"/>
        <end position="25"/>
    </location>
</feature>
<comment type="caution">
    <text evidence="4">The sequence shown here is derived from an EMBL/GenBank/DDBJ whole genome shotgun (WGS) entry which is preliminary data.</text>
</comment>
<evidence type="ECO:0000313" key="5">
    <source>
        <dbReference type="Proteomes" id="UP000285430"/>
    </source>
</evidence>
<keyword evidence="3" id="KW-0812">Transmembrane</keyword>
<dbReference type="VEuPathDB" id="FungiDB:H257_15741"/>
<evidence type="ECO:0000256" key="1">
    <source>
        <dbReference type="SAM" id="Coils"/>
    </source>
</evidence>
<name>A0A418FLC8_APHAT</name>
<keyword evidence="3" id="KW-1133">Transmembrane helix</keyword>
<proteinExistence type="predicted"/>
<keyword evidence="3" id="KW-0472">Membrane</keyword>
<feature type="region of interest" description="Disordered" evidence="2">
    <location>
        <begin position="138"/>
        <end position="168"/>
    </location>
</feature>
<evidence type="ECO:0000256" key="2">
    <source>
        <dbReference type="SAM" id="MobiDB-lite"/>
    </source>
</evidence>
<feature type="coiled-coil region" evidence="1">
    <location>
        <begin position="72"/>
        <end position="131"/>
    </location>
</feature>
<dbReference type="Proteomes" id="UP000285430">
    <property type="component" value="Unassembled WGS sequence"/>
</dbReference>
<reference evidence="4 5" key="1">
    <citation type="submission" date="2018-08" db="EMBL/GenBank/DDBJ databases">
        <title>Aphanomyces genome sequencing and annotation.</title>
        <authorList>
            <person name="Minardi D."/>
            <person name="Oidtmann B."/>
            <person name="Van Der Giezen M."/>
            <person name="Studholme D.J."/>
        </authorList>
    </citation>
    <scope>NUCLEOTIDE SEQUENCE [LARGE SCALE GENOMIC DNA]</scope>
    <source>
        <strain evidence="4 5">Da</strain>
    </source>
</reference>
<organism evidence="4 5">
    <name type="scientific">Aphanomyces astaci</name>
    <name type="common">Crayfish plague agent</name>
    <dbReference type="NCBI Taxonomy" id="112090"/>
    <lineage>
        <taxon>Eukaryota</taxon>
        <taxon>Sar</taxon>
        <taxon>Stramenopiles</taxon>
        <taxon>Oomycota</taxon>
        <taxon>Saprolegniomycetes</taxon>
        <taxon>Saprolegniales</taxon>
        <taxon>Verrucalvaceae</taxon>
        <taxon>Aphanomyces</taxon>
    </lineage>
</organism>
<dbReference type="VEuPathDB" id="FungiDB:H257_15742"/>
<evidence type="ECO:0000256" key="3">
    <source>
        <dbReference type="SAM" id="Phobius"/>
    </source>
</evidence>
<evidence type="ECO:0000313" key="4">
    <source>
        <dbReference type="EMBL" id="RHZ31417.1"/>
    </source>
</evidence>
<feature type="transmembrane region" description="Helical" evidence="3">
    <location>
        <begin position="340"/>
        <end position="360"/>
    </location>
</feature>
<dbReference type="AlphaFoldDB" id="A0A418FLC8"/>
<keyword evidence="1" id="KW-0175">Coiled coil</keyword>
<protein>
    <submittedName>
        <fullName evidence="4">Uncharacterized protein</fullName>
    </submittedName>
</protein>
<accession>A0A418FLC8</accession>
<dbReference type="EMBL" id="QUTH01001194">
    <property type="protein sequence ID" value="RHZ31417.1"/>
    <property type="molecule type" value="Genomic_DNA"/>
</dbReference>
<gene>
    <name evidence="4" type="ORF">DYB37_011493</name>
</gene>
<feature type="transmembrane region" description="Helical" evidence="3">
    <location>
        <begin position="308"/>
        <end position="328"/>
    </location>
</feature>